<evidence type="ECO:0000313" key="3">
    <source>
        <dbReference type="WBParaSite" id="GPUH_0000140401-mRNA-1"/>
    </source>
</evidence>
<feature type="transmembrane region" description="Helical" evidence="1">
    <location>
        <begin position="46"/>
        <end position="65"/>
    </location>
</feature>
<organism evidence="3">
    <name type="scientific">Gongylonema pulchrum</name>
    <dbReference type="NCBI Taxonomy" id="637853"/>
    <lineage>
        <taxon>Eukaryota</taxon>
        <taxon>Metazoa</taxon>
        <taxon>Ecdysozoa</taxon>
        <taxon>Nematoda</taxon>
        <taxon>Chromadorea</taxon>
        <taxon>Rhabditida</taxon>
        <taxon>Spirurina</taxon>
        <taxon>Spiruromorpha</taxon>
        <taxon>Spiruroidea</taxon>
        <taxon>Gongylonematidae</taxon>
        <taxon>Gongylonema</taxon>
    </lineage>
</organism>
<proteinExistence type="predicted"/>
<dbReference type="PROSITE" id="PS50835">
    <property type="entry name" value="IG_LIKE"/>
    <property type="match status" value="1"/>
</dbReference>
<sequence>LPTAQQLQNRKSGENVAIICSVIGLQKSLDAEVDIKWFREEQEMPIIRFESLICALLLAMFLHFLSHGRNRASIEVTLLDRRCEK</sequence>
<evidence type="ECO:0000259" key="2">
    <source>
        <dbReference type="PROSITE" id="PS50835"/>
    </source>
</evidence>
<keyword evidence="1" id="KW-0812">Transmembrane</keyword>
<feature type="domain" description="Ig-like" evidence="2">
    <location>
        <begin position="2"/>
        <end position="85"/>
    </location>
</feature>
<reference evidence="3" key="1">
    <citation type="submission" date="2016-06" db="UniProtKB">
        <authorList>
            <consortium name="WormBaseParasite"/>
        </authorList>
    </citation>
    <scope>IDENTIFICATION</scope>
</reference>
<name>A0A183CY60_9BILA</name>
<accession>A0A183CY60</accession>
<evidence type="ECO:0000256" key="1">
    <source>
        <dbReference type="SAM" id="Phobius"/>
    </source>
</evidence>
<dbReference type="InterPro" id="IPR007110">
    <property type="entry name" value="Ig-like_dom"/>
</dbReference>
<keyword evidence="1" id="KW-1133">Transmembrane helix</keyword>
<protein>
    <submittedName>
        <fullName evidence="3">Ig-like domain-containing protein</fullName>
    </submittedName>
</protein>
<dbReference type="AlphaFoldDB" id="A0A183CY60"/>
<dbReference type="WBParaSite" id="GPUH_0000140401-mRNA-1">
    <property type="protein sequence ID" value="GPUH_0000140401-mRNA-1"/>
    <property type="gene ID" value="GPUH_0000140401"/>
</dbReference>
<keyword evidence="1" id="KW-0472">Membrane</keyword>